<sequence>MGENVKLRRGFAMSMSKHGVMSTYLHTCPQPGLGRIAGILSLEVEDENVPLDVIQRVGAELAMHVVAAKPLVLTKELVSSDAVENEREILKSQAESSGRPQAAIEKMVEGRLRKYFEEVVLMEQKFIVNDTINVKTVLSELSKEVGSPVTIGNFLRVEVGEGLQRADAPEALAQAA</sequence>
<comment type="similarity">
    <text evidence="1 4">Belongs to the EF-Ts family.</text>
</comment>
<dbReference type="Proteomes" id="UP000245207">
    <property type="component" value="Unassembled WGS sequence"/>
</dbReference>
<dbReference type="OrthoDB" id="277235at2759"/>
<dbReference type="Gene3D" id="3.30.479.20">
    <property type="entry name" value="Elongation factor Ts, dimerisation domain"/>
    <property type="match status" value="1"/>
</dbReference>
<dbReference type="NCBIfam" id="TIGR00116">
    <property type="entry name" value="tsf"/>
    <property type="match status" value="1"/>
</dbReference>
<accession>A0A2U1K9N0</accession>
<keyword evidence="3 4" id="KW-0648">Protein biosynthesis</keyword>
<keyword evidence="7" id="KW-1185">Reference proteome</keyword>
<dbReference type="Gene3D" id="1.10.286.20">
    <property type="match status" value="1"/>
</dbReference>
<dbReference type="InterPro" id="IPR001816">
    <property type="entry name" value="Transl_elong_EFTs/EF1B"/>
</dbReference>
<dbReference type="PANTHER" id="PTHR11741">
    <property type="entry name" value="ELONGATION FACTOR TS"/>
    <property type="match status" value="1"/>
</dbReference>
<dbReference type="InterPro" id="IPR036402">
    <property type="entry name" value="EF-Ts_dimer_sf"/>
</dbReference>
<feature type="domain" description="Translation elongation factor EFTs/EF1B dimerisation" evidence="5">
    <location>
        <begin position="1"/>
        <end position="161"/>
    </location>
</feature>
<proteinExistence type="inferred from homology"/>
<dbReference type="SUPFAM" id="SSF54713">
    <property type="entry name" value="Elongation factor Ts (EF-Ts), dimerisation domain"/>
    <property type="match status" value="1"/>
</dbReference>
<gene>
    <name evidence="4" type="primary">EFTS</name>
    <name evidence="6" type="ORF">CTI12_AA629380</name>
</gene>
<dbReference type="Pfam" id="PF00889">
    <property type="entry name" value="EF_TS"/>
    <property type="match status" value="1"/>
</dbReference>
<dbReference type="EMBL" id="PKPP01030149">
    <property type="protein sequence ID" value="PWA22196.1"/>
    <property type="molecule type" value="Genomic_DNA"/>
</dbReference>
<dbReference type="AlphaFoldDB" id="A0A2U1K9N0"/>
<evidence type="ECO:0000313" key="6">
    <source>
        <dbReference type="EMBL" id="PWA22196.1"/>
    </source>
</evidence>
<comment type="caution">
    <text evidence="6">The sequence shown here is derived from an EMBL/GenBank/DDBJ whole genome shotgun (WGS) entry which is preliminary data.</text>
</comment>
<keyword evidence="2 4" id="KW-0251">Elongation factor</keyword>
<comment type="subcellular location">
    <subcellularLocation>
        <location evidence="4">Mitochondrion</location>
    </subcellularLocation>
</comment>
<dbReference type="GO" id="GO:0005739">
    <property type="term" value="C:mitochondrion"/>
    <property type="evidence" value="ECO:0007669"/>
    <property type="project" value="UniProtKB-SubCell"/>
</dbReference>
<keyword evidence="4" id="KW-0496">Mitochondrion</keyword>
<dbReference type="STRING" id="35608.A0A2U1K9N0"/>
<dbReference type="InterPro" id="IPR014039">
    <property type="entry name" value="Transl_elong_EFTs/EF1B_dimer"/>
</dbReference>
<dbReference type="FunFam" id="1.10.286.20:FF:000001">
    <property type="entry name" value="Elongation factor Ts"/>
    <property type="match status" value="1"/>
</dbReference>
<evidence type="ECO:0000256" key="1">
    <source>
        <dbReference type="ARBA" id="ARBA00005532"/>
    </source>
</evidence>
<dbReference type="HAMAP" id="MF_00050">
    <property type="entry name" value="EF_Ts"/>
    <property type="match status" value="1"/>
</dbReference>
<evidence type="ECO:0000256" key="4">
    <source>
        <dbReference type="HAMAP-Rule" id="MF_03135"/>
    </source>
</evidence>
<evidence type="ECO:0000256" key="3">
    <source>
        <dbReference type="ARBA" id="ARBA00022917"/>
    </source>
</evidence>
<organism evidence="6 7">
    <name type="scientific">Artemisia annua</name>
    <name type="common">Sweet wormwood</name>
    <dbReference type="NCBI Taxonomy" id="35608"/>
    <lineage>
        <taxon>Eukaryota</taxon>
        <taxon>Viridiplantae</taxon>
        <taxon>Streptophyta</taxon>
        <taxon>Embryophyta</taxon>
        <taxon>Tracheophyta</taxon>
        <taxon>Spermatophyta</taxon>
        <taxon>Magnoliopsida</taxon>
        <taxon>eudicotyledons</taxon>
        <taxon>Gunneridae</taxon>
        <taxon>Pentapetalae</taxon>
        <taxon>asterids</taxon>
        <taxon>campanulids</taxon>
        <taxon>Asterales</taxon>
        <taxon>Asteraceae</taxon>
        <taxon>Asteroideae</taxon>
        <taxon>Anthemideae</taxon>
        <taxon>Artemisiinae</taxon>
        <taxon>Artemisia</taxon>
    </lineage>
</organism>
<protein>
    <recommendedName>
        <fullName evidence="4">Elongation factor Ts, mitochondrial</fullName>
        <shortName evidence="4">EF-Ts</shortName>
        <shortName evidence="4">EF-TsMt</shortName>
    </recommendedName>
</protein>
<evidence type="ECO:0000259" key="5">
    <source>
        <dbReference type="Pfam" id="PF00889"/>
    </source>
</evidence>
<dbReference type="PANTHER" id="PTHR11741:SF0">
    <property type="entry name" value="ELONGATION FACTOR TS, MITOCHONDRIAL"/>
    <property type="match status" value="1"/>
</dbReference>
<comment type="function">
    <text evidence="4">Associates with the EF-Tu.GDP complex and induces the exchange of GDP to GTP. It remains bound to the aminoacyl-tRNA.EF-Tu.GTP complex up to the GTP hydrolysis stage on the ribosome.</text>
</comment>
<dbReference type="GO" id="GO:0003746">
    <property type="term" value="F:translation elongation factor activity"/>
    <property type="evidence" value="ECO:0007669"/>
    <property type="project" value="UniProtKB-UniRule"/>
</dbReference>
<name>A0A2U1K9N0_ARTAN</name>
<reference evidence="6 7" key="1">
    <citation type="journal article" date="2018" name="Mol. Plant">
        <title>The genome of Artemisia annua provides insight into the evolution of Asteraceae family and artemisinin biosynthesis.</title>
        <authorList>
            <person name="Shen Q."/>
            <person name="Zhang L."/>
            <person name="Liao Z."/>
            <person name="Wang S."/>
            <person name="Yan T."/>
            <person name="Shi P."/>
            <person name="Liu M."/>
            <person name="Fu X."/>
            <person name="Pan Q."/>
            <person name="Wang Y."/>
            <person name="Lv Z."/>
            <person name="Lu X."/>
            <person name="Zhang F."/>
            <person name="Jiang W."/>
            <person name="Ma Y."/>
            <person name="Chen M."/>
            <person name="Hao X."/>
            <person name="Li L."/>
            <person name="Tang Y."/>
            <person name="Lv G."/>
            <person name="Zhou Y."/>
            <person name="Sun X."/>
            <person name="Brodelius P.E."/>
            <person name="Rose J.K.C."/>
            <person name="Tang K."/>
        </authorList>
    </citation>
    <scope>NUCLEOTIDE SEQUENCE [LARGE SCALE GENOMIC DNA]</scope>
    <source>
        <strain evidence="7">cv. Huhao1</strain>
        <tissue evidence="6">Leaf</tissue>
    </source>
</reference>
<evidence type="ECO:0000256" key="2">
    <source>
        <dbReference type="ARBA" id="ARBA00022768"/>
    </source>
</evidence>
<dbReference type="GO" id="GO:0070125">
    <property type="term" value="P:mitochondrial translational elongation"/>
    <property type="evidence" value="ECO:0007669"/>
    <property type="project" value="TreeGrafter"/>
</dbReference>
<evidence type="ECO:0000313" key="7">
    <source>
        <dbReference type="Proteomes" id="UP000245207"/>
    </source>
</evidence>